<dbReference type="Gene3D" id="3.40.50.1820">
    <property type="entry name" value="alpha/beta hydrolase"/>
    <property type="match status" value="1"/>
</dbReference>
<protein>
    <recommendedName>
        <fullName evidence="2">Serine aminopeptidase S33 domain-containing protein</fullName>
    </recommendedName>
</protein>
<sequence length="508" mass="54836">MPLFGSVPFPRPPTTGRENRDLDHDASPARRRCRGSVEITKEIKSDGDPAPTQARCHTAPPPAPHISVSLRGPPAPLWRCHAGQPHRGLVHTDRSGIGSFFGSERLQERRRPTNRPTQPNPAAAAARVEGEEGIGGDGDGVREDGREHAGGGAAGRLSALLSLLALRRLLAVLQPLALLLLLPFRWRARPGTVAVAVASDAAASASGASGKKGGKASASVVLRVPAGSPMVAARRQASARREIAIRRAGGRSGVRTSLFLSVSFEIMLWLCCLGCLDGSGHSLDWLCSGRYDHLARRLNEIGIKVYGMDWTGHGGSDALHGYVQSLDHAVNDLKMYLKKVLAENPGLPCFCFGHSTGGGIILKAALDPEVETLISHGASCCSPRAEYQFPGSQKNGPPVSRDPEALRTKYSDPLVFTGAIRVRTGYEILRLTSYLQQHLHRDHRPHPGAPRRRRHGDRPPTGSRPLYEQSSSADKSLKLYSGLLHDLLIEPEKDKVMDDIVAWLSPRV</sequence>
<dbReference type="InterPro" id="IPR051044">
    <property type="entry name" value="MAG_DAG_Lipase"/>
</dbReference>
<dbReference type="EMBL" id="JACEFO010002183">
    <property type="protein sequence ID" value="KAF8675339.1"/>
    <property type="molecule type" value="Genomic_DNA"/>
</dbReference>
<gene>
    <name evidence="3" type="ORF">HU200_047700</name>
</gene>
<dbReference type="PANTHER" id="PTHR11614">
    <property type="entry name" value="PHOSPHOLIPASE-RELATED"/>
    <property type="match status" value="1"/>
</dbReference>
<organism evidence="3 4">
    <name type="scientific">Digitaria exilis</name>
    <dbReference type="NCBI Taxonomy" id="1010633"/>
    <lineage>
        <taxon>Eukaryota</taxon>
        <taxon>Viridiplantae</taxon>
        <taxon>Streptophyta</taxon>
        <taxon>Embryophyta</taxon>
        <taxon>Tracheophyta</taxon>
        <taxon>Spermatophyta</taxon>
        <taxon>Magnoliopsida</taxon>
        <taxon>Liliopsida</taxon>
        <taxon>Poales</taxon>
        <taxon>Poaceae</taxon>
        <taxon>PACMAD clade</taxon>
        <taxon>Panicoideae</taxon>
        <taxon>Panicodae</taxon>
        <taxon>Paniceae</taxon>
        <taxon>Anthephorinae</taxon>
        <taxon>Digitaria</taxon>
    </lineage>
</organism>
<evidence type="ECO:0000259" key="2">
    <source>
        <dbReference type="Pfam" id="PF12146"/>
    </source>
</evidence>
<feature type="compositionally biased region" description="Basic residues" evidence="1">
    <location>
        <begin position="439"/>
        <end position="456"/>
    </location>
</feature>
<dbReference type="InterPro" id="IPR029058">
    <property type="entry name" value="AB_hydrolase_fold"/>
</dbReference>
<dbReference type="Proteomes" id="UP000636709">
    <property type="component" value="Unassembled WGS sequence"/>
</dbReference>
<feature type="region of interest" description="Disordered" evidence="1">
    <location>
        <begin position="439"/>
        <end position="472"/>
    </location>
</feature>
<accession>A0A835E883</accession>
<dbReference type="AlphaFoldDB" id="A0A835E883"/>
<comment type="caution">
    <text evidence="3">The sequence shown here is derived from an EMBL/GenBank/DDBJ whole genome shotgun (WGS) entry which is preliminary data.</text>
</comment>
<feature type="compositionally biased region" description="Basic and acidic residues" evidence="1">
    <location>
        <begin position="139"/>
        <end position="149"/>
    </location>
</feature>
<keyword evidence="4" id="KW-1185">Reference proteome</keyword>
<name>A0A835E883_9POAL</name>
<feature type="compositionally biased region" description="Low complexity" evidence="1">
    <location>
        <begin position="114"/>
        <end position="127"/>
    </location>
</feature>
<dbReference type="OrthoDB" id="2498029at2759"/>
<proteinExistence type="predicted"/>
<feature type="compositionally biased region" description="Basic and acidic residues" evidence="1">
    <location>
        <begin position="17"/>
        <end position="28"/>
    </location>
</feature>
<dbReference type="Pfam" id="PF12146">
    <property type="entry name" value="Hydrolase_4"/>
    <property type="match status" value="1"/>
</dbReference>
<evidence type="ECO:0000256" key="1">
    <source>
        <dbReference type="SAM" id="MobiDB-lite"/>
    </source>
</evidence>
<feature type="region of interest" description="Disordered" evidence="1">
    <location>
        <begin position="100"/>
        <end position="152"/>
    </location>
</feature>
<dbReference type="InterPro" id="IPR022742">
    <property type="entry name" value="Hydrolase_4"/>
</dbReference>
<feature type="domain" description="Serine aminopeptidase S33" evidence="2">
    <location>
        <begin position="288"/>
        <end position="492"/>
    </location>
</feature>
<dbReference type="SUPFAM" id="SSF53474">
    <property type="entry name" value="alpha/beta-Hydrolases"/>
    <property type="match status" value="1"/>
</dbReference>
<reference evidence="3" key="1">
    <citation type="submission" date="2020-07" db="EMBL/GenBank/DDBJ databases">
        <title>Genome sequence and genetic diversity analysis of an under-domesticated orphan crop, white fonio (Digitaria exilis).</title>
        <authorList>
            <person name="Bennetzen J.L."/>
            <person name="Chen S."/>
            <person name="Ma X."/>
            <person name="Wang X."/>
            <person name="Yssel A.E.J."/>
            <person name="Chaluvadi S.R."/>
            <person name="Johnson M."/>
            <person name="Gangashetty P."/>
            <person name="Hamidou F."/>
            <person name="Sanogo M.D."/>
            <person name="Zwaenepoel A."/>
            <person name="Wallace J."/>
            <person name="Van De Peer Y."/>
            <person name="Van Deynze A."/>
        </authorList>
    </citation>
    <scope>NUCLEOTIDE SEQUENCE</scope>
    <source>
        <tissue evidence="3">Leaves</tissue>
    </source>
</reference>
<evidence type="ECO:0000313" key="4">
    <source>
        <dbReference type="Proteomes" id="UP000636709"/>
    </source>
</evidence>
<feature type="region of interest" description="Disordered" evidence="1">
    <location>
        <begin position="1"/>
        <end position="33"/>
    </location>
</feature>
<evidence type="ECO:0000313" key="3">
    <source>
        <dbReference type="EMBL" id="KAF8675339.1"/>
    </source>
</evidence>